<dbReference type="RefSeq" id="WP_054572197.1">
    <property type="nucleotide sequence ID" value="NZ_LKKS01000026.1"/>
</dbReference>
<organism evidence="3 4">
    <name type="scientific">Pseudomonas putida</name>
    <name type="common">Arthrobacter siderocapsulatus</name>
    <dbReference type="NCBI Taxonomy" id="303"/>
    <lineage>
        <taxon>Bacteria</taxon>
        <taxon>Pseudomonadati</taxon>
        <taxon>Pseudomonadota</taxon>
        <taxon>Gammaproteobacteria</taxon>
        <taxon>Pseudomonadales</taxon>
        <taxon>Pseudomonadaceae</taxon>
        <taxon>Pseudomonas</taxon>
    </lineage>
</organism>
<feature type="coiled-coil region" evidence="1">
    <location>
        <begin position="988"/>
        <end position="1022"/>
    </location>
</feature>
<evidence type="ECO:0000256" key="1">
    <source>
        <dbReference type="SAM" id="Coils"/>
    </source>
</evidence>
<accession>A0A0N8HGV4</accession>
<dbReference type="Proteomes" id="UP000050437">
    <property type="component" value="Unassembled WGS sequence"/>
</dbReference>
<evidence type="ECO:0000313" key="4">
    <source>
        <dbReference type="Proteomes" id="UP000050437"/>
    </source>
</evidence>
<dbReference type="EMBL" id="LKKS01000026">
    <property type="protein sequence ID" value="KPM68020.1"/>
    <property type="molecule type" value="Genomic_DNA"/>
</dbReference>
<sequence length="1548" mass="172461">MKRSVIPTFDFQYAAASQFSGRPTLRQVTSEQLWTVLQEKLSWLAFVKPALSNADPLMLDSPDPSTPYWTTQPLVDRVLQALLEAQPLDIEPVGERHHNLALTSSYRFPGSDSAFDTRQLSGLSDALDELVQRLPRLFCEAQLKYWSDKGSAGVSRDQWLQLLLKTTLLRGLPLQGLDVQEQACIRGLIRGGAAQPSVYFVKASLTCGSIQYDQMLSHLLVTADYDERQVVLWCAPSGITRSFASLIDFGNALRNELARHYSFQSLSWTRQPVEGNVFAQQVSLLLESMFLAFDQMRFSGLADVASLEQRFAELSDPAAWFVRYEDDTPATVAPPGLRASAPQDSFACRAALLQLSLDQLDAGGVSVLDGIQSLTAYTAQQLTEQIKSEHGDEISPDQVLLDLYIARGVPGGAATGAGGGEPLAFVGTKSLTEFAIGNLASLKGAYIKQVRHQKSIKLPKWLNADAAKRLVTQVDIGGRYPAYVAGQLDDQAMRAERVELLGREWRSAFLSSAISARLDAKVSEVGLQCVVDFCAGHQDPLVPRMSLIPLAFRRSRHSRKKDTVRGMYLLFCAEPAKVLVYRPLYRQDTVREYASLEALLAHIRESALFQESILDWIDPTARDVYAEGGFSEPHIVSIGIDPYTLPAKPEPAMLDLKLWRNKVDEKIYQANRDLLVELAGLESVSDAESRWQLLCEGAWLLFDVVTQAIRGPVASVAWLVQFLASLQNDLTALEQGGEFDRSAAVADLLLNLGMTLLHAHQPKQETVPTRRLPDVSLFEGPDRQNGAFAELAIEAREEPEGTLGELGSQVLDFSWRGQHGFNWLPAQQRQRLQAMRSSVSVNGLKPLTAGDGEGLYQIDKNYYAAMAGDLYSVELLAEGVRVVDATGGYGPWLAFVDGAWRVDTKLRLAGGAPSPRTSVSVRFKKLYDRVVQLDAEIPKLKSTVQAASQQMMALHQSLVKMDALKAKAQEDVNSASAGTDTTALRSLTAQYEQRAMDAQESIAQQREQIVSLLEEAIGKEDEQLKLLITMAEPKYAGQRQKDGLDKPVAKHEENARTELIRDCVFVYNELWSLTDYPQLAALQRAIDGKPLAEVGEQYAAFRIKLEHVAEYQDRMLAIRVHLDNLLAESPVELVIPSNPPGDHRTVGHLIDERPFSTVQMRFHQVQNLADLALHLNAPGGLQTVARYRDELVSMALRNAAETHGELDFANLSADDRIVILQEAWDEYSAALLNSARILREGGELIEPVMLERYRNHVKQLKEDAGQRLVAAISEQEGGTVAQKRRPYKVSTEEQRVVRNLAGQLMIGVERTIDESQIVEVRETFSEEVLATFDLVDGEWRQRESKRPSLADEAAPTDLPMWVQALLDESDAVREQAKDYVKHDIKGALLKQLFDQHLEKLNQALSVVRDAGGNDKLIRTLEVDLDKLEADKTFQMTTLYTDTKYPSAEGLQYLHGKHLIQVEYVERRTMQDGSAFDEYRIVRLPSKRNLWAAHFHFSSPDAFAEDFTVGHLKTWSQRRLSSKAAADSKQRLHRGALTLAQARGIIPFH</sequence>
<reference evidence="3 4" key="1">
    <citation type="submission" date="2015-10" db="EMBL/GenBank/DDBJ databases">
        <title>Pseudomonas putida clinical strains.</title>
        <authorList>
            <person name="Molina L."/>
            <person name="Udaondo Z."/>
        </authorList>
    </citation>
    <scope>NUCLEOTIDE SEQUENCE [LARGE SCALE GENOMIC DNA]</scope>
    <source>
        <strain evidence="3 4">HB13667</strain>
    </source>
</reference>
<protein>
    <recommendedName>
        <fullName evidence="2">Dermonecrotic toxin N-terminal domain-containing protein</fullName>
    </recommendedName>
</protein>
<gene>
    <name evidence="3" type="ORF">HB13667_05145</name>
</gene>
<feature type="domain" description="Dermonecrotic toxin N-terminal" evidence="2">
    <location>
        <begin position="368"/>
        <end position="607"/>
    </location>
</feature>
<evidence type="ECO:0000259" key="2">
    <source>
        <dbReference type="Pfam" id="PF20178"/>
    </source>
</evidence>
<dbReference type="InterPro" id="IPR046673">
    <property type="entry name" value="ToxA_N"/>
</dbReference>
<proteinExistence type="predicted"/>
<evidence type="ECO:0000313" key="3">
    <source>
        <dbReference type="EMBL" id="KPM68020.1"/>
    </source>
</evidence>
<keyword evidence="1" id="KW-0175">Coiled coil</keyword>
<comment type="caution">
    <text evidence="3">The sequence shown here is derived from an EMBL/GenBank/DDBJ whole genome shotgun (WGS) entry which is preliminary data.</text>
</comment>
<name>A0A0N8HGV4_PSEPU</name>
<dbReference type="Pfam" id="PF20178">
    <property type="entry name" value="ToxA_N"/>
    <property type="match status" value="1"/>
</dbReference>